<dbReference type="VEuPathDB" id="FungiDB:PSTT_14747"/>
<evidence type="ECO:0000313" key="2">
    <source>
        <dbReference type="EMBL" id="POV97947.1"/>
    </source>
</evidence>
<feature type="compositionally biased region" description="Basic and acidic residues" evidence="1">
    <location>
        <begin position="177"/>
        <end position="187"/>
    </location>
</feature>
<feature type="compositionally biased region" description="Basic and acidic residues" evidence="1">
    <location>
        <begin position="151"/>
        <end position="167"/>
    </location>
</feature>
<protein>
    <submittedName>
        <fullName evidence="2">Uncharacterized protein</fullName>
    </submittedName>
</protein>
<keyword evidence="3" id="KW-1185">Reference proteome</keyword>
<dbReference type="AlphaFoldDB" id="A0A2S4UL57"/>
<feature type="compositionally biased region" description="Low complexity" evidence="1">
    <location>
        <begin position="314"/>
        <end position="329"/>
    </location>
</feature>
<comment type="caution">
    <text evidence="2">The sequence shown here is derived from an EMBL/GenBank/DDBJ whole genome shotgun (WGS) entry which is preliminary data.</text>
</comment>
<feature type="compositionally biased region" description="Polar residues" evidence="1">
    <location>
        <begin position="481"/>
        <end position="493"/>
    </location>
</feature>
<evidence type="ECO:0000313" key="3">
    <source>
        <dbReference type="Proteomes" id="UP000239156"/>
    </source>
</evidence>
<feature type="region of interest" description="Disordered" evidence="1">
    <location>
        <begin position="354"/>
        <end position="527"/>
    </location>
</feature>
<accession>A0A2S4UL57</accession>
<dbReference type="Proteomes" id="UP000239156">
    <property type="component" value="Unassembled WGS sequence"/>
</dbReference>
<feature type="compositionally biased region" description="Polar residues" evidence="1">
    <location>
        <begin position="440"/>
        <end position="452"/>
    </location>
</feature>
<feature type="compositionally biased region" description="Polar residues" evidence="1">
    <location>
        <begin position="138"/>
        <end position="150"/>
    </location>
</feature>
<feature type="region of interest" description="Disordered" evidence="1">
    <location>
        <begin position="304"/>
        <end position="335"/>
    </location>
</feature>
<feature type="compositionally biased region" description="Low complexity" evidence="1">
    <location>
        <begin position="374"/>
        <end position="391"/>
    </location>
</feature>
<feature type="region of interest" description="Disordered" evidence="1">
    <location>
        <begin position="89"/>
        <end position="194"/>
    </location>
</feature>
<dbReference type="VEuPathDB" id="FungiDB:PSHT_08430"/>
<feature type="compositionally biased region" description="Low complexity" evidence="1">
    <location>
        <begin position="112"/>
        <end position="126"/>
    </location>
</feature>
<proteinExistence type="predicted"/>
<organism evidence="2 3">
    <name type="scientific">Puccinia striiformis</name>
    <dbReference type="NCBI Taxonomy" id="27350"/>
    <lineage>
        <taxon>Eukaryota</taxon>
        <taxon>Fungi</taxon>
        <taxon>Dikarya</taxon>
        <taxon>Basidiomycota</taxon>
        <taxon>Pucciniomycotina</taxon>
        <taxon>Pucciniomycetes</taxon>
        <taxon>Pucciniales</taxon>
        <taxon>Pucciniaceae</taxon>
        <taxon>Puccinia</taxon>
    </lineage>
</organism>
<reference evidence="2" key="1">
    <citation type="submission" date="2017-12" db="EMBL/GenBank/DDBJ databases">
        <title>Gene loss provides genomic basis for host adaptation in cereal stripe rust fungi.</title>
        <authorList>
            <person name="Xia C."/>
        </authorList>
    </citation>
    <scope>NUCLEOTIDE SEQUENCE [LARGE SCALE GENOMIC DNA]</scope>
    <source>
        <strain evidence="2">93-210</strain>
    </source>
</reference>
<sequence>MAALNLLQPHATSGLARAVVDTTLPSFYATAVDTTAVIARQYYQNQRNHLLTRRQLISNMVSFRLAQLVTIAFCAYACLNVQADTSVGKVKPNEASNPKAPLDGIPTEAKKTPNTKTTNPTNKNQPPIGPAGNPKTVDPNTSKSPIISQKKTPEIGKQGESEKDKGKSGRGGNGSKVETRRGDDFKPDGAAGLLKRESHSIRNIIWKREDAPTPDTTKESIANMENDLYKRDNSLPGFGSMPGFGGGLPGLGSGGGMPFSGMGSPGAMMAKIQSMMAGGSNGGFGGGGSSGGFGGSFSSNGGGPGSFKFTSVSSDDNGSNQNNNGLPNQIDGNFDKSKMNGFLGWRDERYLNHPLRKRAGGQETVKGKVTPPKIGNNGSISGGSVTSTASGPVHGKASMNGGGISSNGKVTPPKVGLSKRTGGNESVKGKVSMPKIGNDGSISGGSFASTASGPVKGQASFNGGGISSNGKITPPKGGFTKRSNGRGNENIKGNFNMPKMGNNGAMSGGSFTSTASGPMNGKASFNGGGVGSNGKVTMPSGNFQESFPGMPGMPSGSIKGFF</sequence>
<dbReference type="EMBL" id="PKSL01000242">
    <property type="protein sequence ID" value="POV97947.1"/>
    <property type="molecule type" value="Genomic_DNA"/>
</dbReference>
<name>A0A2S4UL57_9BASI</name>
<evidence type="ECO:0000256" key="1">
    <source>
        <dbReference type="SAM" id="MobiDB-lite"/>
    </source>
</evidence>
<gene>
    <name evidence="2" type="ORF">PSTT_14747</name>
</gene>